<dbReference type="GO" id="GO:0005737">
    <property type="term" value="C:cytoplasm"/>
    <property type="evidence" value="ECO:0007669"/>
    <property type="project" value="UniProtKB-SubCell"/>
</dbReference>
<comment type="catalytic activity">
    <reaction evidence="8">
        <text>apo-[ACP] + CoA = holo-[ACP] + adenosine 3',5'-bisphosphate + H(+)</text>
        <dbReference type="Rhea" id="RHEA:12068"/>
        <dbReference type="Rhea" id="RHEA-COMP:9685"/>
        <dbReference type="Rhea" id="RHEA-COMP:9690"/>
        <dbReference type="ChEBI" id="CHEBI:15378"/>
        <dbReference type="ChEBI" id="CHEBI:29999"/>
        <dbReference type="ChEBI" id="CHEBI:57287"/>
        <dbReference type="ChEBI" id="CHEBI:58343"/>
        <dbReference type="ChEBI" id="CHEBI:64479"/>
        <dbReference type="EC" id="2.7.8.7"/>
    </reaction>
</comment>
<evidence type="ECO:0000313" key="10">
    <source>
        <dbReference type="EMBL" id="RWY49401.1"/>
    </source>
</evidence>
<keyword evidence="8" id="KW-0963">Cytoplasm</keyword>
<reference evidence="10 11" key="1">
    <citation type="submission" date="2019-01" db="EMBL/GenBank/DDBJ databases">
        <title>Mucilaginibacter antarcticum sp. nov., isolated from antarctic soil.</title>
        <authorList>
            <person name="Yan Y.-Q."/>
            <person name="Du Z.-J."/>
        </authorList>
    </citation>
    <scope>NUCLEOTIDE SEQUENCE [LARGE SCALE GENOMIC DNA]</scope>
    <source>
        <strain evidence="10 11">F01003</strain>
    </source>
</reference>
<dbReference type="SUPFAM" id="SSF56214">
    <property type="entry name" value="4'-phosphopantetheinyl transferase"/>
    <property type="match status" value="1"/>
</dbReference>
<keyword evidence="3 8" id="KW-0479">Metal-binding</keyword>
<dbReference type="InterPro" id="IPR008278">
    <property type="entry name" value="4-PPantetheinyl_Trfase_dom"/>
</dbReference>
<comment type="similarity">
    <text evidence="8">Belongs to the P-Pant transferase superfamily. AcpS family.</text>
</comment>
<dbReference type="OrthoDB" id="517356at2"/>
<dbReference type="InterPro" id="IPR004568">
    <property type="entry name" value="Ppantetheine-prot_Trfase_dom"/>
</dbReference>
<keyword evidence="2 8" id="KW-0808">Transferase</keyword>
<dbReference type="InterPro" id="IPR002582">
    <property type="entry name" value="ACPS"/>
</dbReference>
<dbReference type="Pfam" id="PF01648">
    <property type="entry name" value="ACPS"/>
    <property type="match status" value="1"/>
</dbReference>
<evidence type="ECO:0000256" key="2">
    <source>
        <dbReference type="ARBA" id="ARBA00022679"/>
    </source>
</evidence>
<dbReference type="EC" id="2.7.8.7" evidence="8"/>
<dbReference type="NCBIfam" id="TIGR00516">
    <property type="entry name" value="acpS"/>
    <property type="match status" value="1"/>
</dbReference>
<evidence type="ECO:0000256" key="3">
    <source>
        <dbReference type="ARBA" id="ARBA00022723"/>
    </source>
</evidence>
<name>A0A3S3YSP4_9SPHI</name>
<dbReference type="InterPro" id="IPR037143">
    <property type="entry name" value="4-PPantetheinyl_Trfase_dom_sf"/>
</dbReference>
<evidence type="ECO:0000256" key="6">
    <source>
        <dbReference type="ARBA" id="ARBA00023098"/>
    </source>
</evidence>
<evidence type="ECO:0000256" key="5">
    <source>
        <dbReference type="ARBA" id="ARBA00022842"/>
    </source>
</evidence>
<protein>
    <recommendedName>
        <fullName evidence="8">Holo-[acyl-carrier-protein] synthase</fullName>
        <shortName evidence="8">Holo-ACP synthase</shortName>
        <ecNumber evidence="8">2.7.8.7</ecNumber>
    </recommendedName>
    <alternativeName>
        <fullName evidence="8">4'-phosphopantetheinyl transferase AcpS</fullName>
    </alternativeName>
</protein>
<comment type="subcellular location">
    <subcellularLocation>
        <location evidence="8">Cytoplasm</location>
    </subcellularLocation>
</comment>
<dbReference type="GO" id="GO:0008897">
    <property type="term" value="F:holo-[acyl-carrier-protein] synthase activity"/>
    <property type="evidence" value="ECO:0007669"/>
    <property type="project" value="UniProtKB-UniRule"/>
</dbReference>
<dbReference type="EMBL" id="SBIW01000008">
    <property type="protein sequence ID" value="RWY49401.1"/>
    <property type="molecule type" value="Genomic_DNA"/>
</dbReference>
<evidence type="ECO:0000313" key="11">
    <source>
        <dbReference type="Proteomes" id="UP000286701"/>
    </source>
</evidence>
<evidence type="ECO:0000259" key="9">
    <source>
        <dbReference type="Pfam" id="PF01648"/>
    </source>
</evidence>
<feature type="binding site" evidence="8">
    <location>
        <position position="8"/>
    </location>
    <ligand>
        <name>Mg(2+)</name>
        <dbReference type="ChEBI" id="CHEBI:18420"/>
    </ligand>
</feature>
<dbReference type="Gene3D" id="3.90.470.20">
    <property type="entry name" value="4'-phosphopantetheinyl transferase domain"/>
    <property type="match status" value="1"/>
</dbReference>
<comment type="cofactor">
    <cofactor evidence="8">
        <name>Mg(2+)</name>
        <dbReference type="ChEBI" id="CHEBI:18420"/>
    </cofactor>
</comment>
<dbReference type="Proteomes" id="UP000286701">
    <property type="component" value="Unassembled WGS sequence"/>
</dbReference>
<dbReference type="GO" id="GO:0006633">
    <property type="term" value="P:fatty acid biosynthetic process"/>
    <property type="evidence" value="ECO:0007669"/>
    <property type="project" value="UniProtKB-UniRule"/>
</dbReference>
<feature type="domain" description="4'-phosphopantetheinyl transferase" evidence="9">
    <location>
        <begin position="4"/>
        <end position="97"/>
    </location>
</feature>
<keyword evidence="6 8" id="KW-0443">Lipid metabolism</keyword>
<dbReference type="RefSeq" id="WP_128535473.1">
    <property type="nucleotide sequence ID" value="NZ_SBIW01000008.1"/>
</dbReference>
<dbReference type="AlphaFoldDB" id="A0A3S3YSP4"/>
<keyword evidence="11" id="KW-1185">Reference proteome</keyword>
<evidence type="ECO:0000256" key="1">
    <source>
        <dbReference type="ARBA" id="ARBA00022516"/>
    </source>
</evidence>
<keyword evidence="4 8" id="KW-0276">Fatty acid metabolism</keyword>
<gene>
    <name evidence="8 10" type="primary">acpS</name>
    <name evidence="10" type="ORF">EPL05_18515</name>
</gene>
<sequence length="126" mass="13979">MLKGVGTDLVDVERIAQKLIKSNGFKEMVFSEREITYCELKTNKFEHYAARFAAKEAFFKALGTGWADHTSFNEVEVINDLLGKPELVLTGQTQKTLSRQGIAKILVSLSHTKSMASAVVIIETAE</sequence>
<dbReference type="HAMAP" id="MF_00101">
    <property type="entry name" value="AcpS"/>
    <property type="match status" value="1"/>
</dbReference>
<proteinExistence type="inferred from homology"/>
<keyword evidence="1 8" id="KW-0444">Lipid biosynthesis</keyword>
<evidence type="ECO:0000256" key="8">
    <source>
        <dbReference type="HAMAP-Rule" id="MF_00101"/>
    </source>
</evidence>
<keyword evidence="7 8" id="KW-0275">Fatty acid biosynthesis</keyword>
<dbReference type="GO" id="GO:0000287">
    <property type="term" value="F:magnesium ion binding"/>
    <property type="evidence" value="ECO:0007669"/>
    <property type="project" value="UniProtKB-UniRule"/>
</dbReference>
<comment type="function">
    <text evidence="8">Transfers the 4'-phosphopantetheine moiety from coenzyme A to a Ser of acyl-carrier-protein.</text>
</comment>
<keyword evidence="5 8" id="KW-0460">Magnesium</keyword>
<feature type="binding site" evidence="8">
    <location>
        <position position="56"/>
    </location>
    <ligand>
        <name>Mg(2+)</name>
        <dbReference type="ChEBI" id="CHEBI:18420"/>
    </ligand>
</feature>
<evidence type="ECO:0000256" key="4">
    <source>
        <dbReference type="ARBA" id="ARBA00022832"/>
    </source>
</evidence>
<evidence type="ECO:0000256" key="7">
    <source>
        <dbReference type="ARBA" id="ARBA00023160"/>
    </source>
</evidence>
<accession>A0A3S3YSP4</accession>
<dbReference type="NCBIfam" id="TIGR00556">
    <property type="entry name" value="pantethn_trn"/>
    <property type="match status" value="1"/>
</dbReference>
<organism evidence="10 11">
    <name type="scientific">Mucilaginibacter gilvus</name>
    <dbReference type="NCBI Taxonomy" id="2305909"/>
    <lineage>
        <taxon>Bacteria</taxon>
        <taxon>Pseudomonadati</taxon>
        <taxon>Bacteroidota</taxon>
        <taxon>Sphingobacteriia</taxon>
        <taxon>Sphingobacteriales</taxon>
        <taxon>Sphingobacteriaceae</taxon>
        <taxon>Mucilaginibacter</taxon>
    </lineage>
</organism>
<comment type="caution">
    <text evidence="10">The sequence shown here is derived from an EMBL/GenBank/DDBJ whole genome shotgun (WGS) entry which is preliminary data.</text>
</comment>